<sequence>MTDARQPPDSAEDDLLQHFRQQATGEPPARLDSLILAAARRETPAPSPSLWQRWLQACQKPRWQVAFASLVGVALMLALVQRSPEQQPKYDFAPEPKLSAPSSAKRQAVPGSAELAESMPQSIQGGAPAGAVSAPAPAAPTASFAMPAQTESFRAQTQEKASEFMADEAKAKVSKRAAAQSKTLDEELREVLRLRGLGQEKAADAQLEALRKRFPKNDLTARLKELQDHRGQ</sequence>
<proteinExistence type="predicted"/>
<evidence type="ECO:0000313" key="3">
    <source>
        <dbReference type="Proteomes" id="UP000337909"/>
    </source>
</evidence>
<organism evidence="2 3">
    <name type="scientific">Pseudomonas fluorescens</name>
    <dbReference type="NCBI Taxonomy" id="294"/>
    <lineage>
        <taxon>Bacteria</taxon>
        <taxon>Pseudomonadati</taxon>
        <taxon>Pseudomonadota</taxon>
        <taxon>Gammaproteobacteria</taxon>
        <taxon>Pseudomonadales</taxon>
        <taxon>Pseudomonadaceae</taxon>
        <taxon>Pseudomonas</taxon>
    </lineage>
</organism>
<protein>
    <recommendedName>
        <fullName evidence="4">Anti-sigma factor SbrR</fullName>
    </recommendedName>
</protein>
<evidence type="ECO:0008006" key="4">
    <source>
        <dbReference type="Google" id="ProtNLM"/>
    </source>
</evidence>
<dbReference type="AlphaFoldDB" id="A0A5E7AXX9"/>
<dbReference type="OrthoDB" id="7025467at2"/>
<evidence type="ECO:0000256" key="1">
    <source>
        <dbReference type="SAM" id="MobiDB-lite"/>
    </source>
</evidence>
<name>A0A5E7AXX9_PSEFL</name>
<reference evidence="2 3" key="1">
    <citation type="submission" date="2019-09" db="EMBL/GenBank/DDBJ databases">
        <authorList>
            <person name="Chandra G."/>
            <person name="Truman W A."/>
        </authorList>
    </citation>
    <scope>NUCLEOTIDE SEQUENCE [LARGE SCALE GENOMIC DNA]</scope>
    <source>
        <strain evidence="2">PS691</strain>
    </source>
</reference>
<dbReference type="RefSeq" id="WP_150641385.1">
    <property type="nucleotide sequence ID" value="NZ_CABVHQ010000009.1"/>
</dbReference>
<feature type="compositionally biased region" description="Low complexity" evidence="1">
    <location>
        <begin position="129"/>
        <end position="138"/>
    </location>
</feature>
<gene>
    <name evidence="2" type="ORF">PS691_01316</name>
</gene>
<accession>A0A5E7AXX9</accession>
<dbReference type="EMBL" id="CABVHQ010000009">
    <property type="protein sequence ID" value="VVN83986.1"/>
    <property type="molecule type" value="Genomic_DNA"/>
</dbReference>
<evidence type="ECO:0000313" key="2">
    <source>
        <dbReference type="EMBL" id="VVN83986.1"/>
    </source>
</evidence>
<feature type="region of interest" description="Disordered" evidence="1">
    <location>
        <begin position="88"/>
        <end position="138"/>
    </location>
</feature>
<dbReference type="Proteomes" id="UP000337909">
    <property type="component" value="Unassembled WGS sequence"/>
</dbReference>